<organism evidence="2">
    <name type="scientific">Cupriavidus taiwanensis</name>
    <dbReference type="NCBI Taxonomy" id="164546"/>
    <lineage>
        <taxon>Bacteria</taxon>
        <taxon>Pseudomonadati</taxon>
        <taxon>Pseudomonadota</taxon>
        <taxon>Betaproteobacteria</taxon>
        <taxon>Burkholderiales</taxon>
        <taxon>Burkholderiaceae</taxon>
        <taxon>Cupriavidus</taxon>
    </lineage>
</organism>
<dbReference type="Proteomes" id="UP000256952">
    <property type="component" value="Chromosome CBM2613_a"/>
</dbReference>
<dbReference type="RefSeq" id="WP_116330557.1">
    <property type="nucleotide sequence ID" value="NZ_LT992559.1"/>
</dbReference>
<dbReference type="EMBL" id="OFTH01000003">
    <property type="protein sequence ID" value="SOZ51997.1"/>
    <property type="molecule type" value="Genomic_DNA"/>
</dbReference>
<dbReference type="AlphaFoldDB" id="A0A375DWM9"/>
<evidence type="ECO:0000256" key="1">
    <source>
        <dbReference type="SAM" id="MobiDB-lite"/>
    </source>
</evidence>
<comment type="caution">
    <text evidence="2">The sequence shown here is derived from an EMBL/GenBank/DDBJ whole genome shotgun (WGS) entry which is preliminary data.</text>
</comment>
<evidence type="ECO:0000313" key="2">
    <source>
        <dbReference type="EMBL" id="SOZ51997.1"/>
    </source>
</evidence>
<proteinExistence type="predicted"/>
<protein>
    <submittedName>
        <fullName evidence="2">Uncharacterized protein</fullName>
    </submittedName>
</protein>
<feature type="region of interest" description="Disordered" evidence="1">
    <location>
        <begin position="112"/>
        <end position="132"/>
    </location>
</feature>
<name>A0A375DWM9_9BURK</name>
<accession>A0A375DWM9</accession>
<gene>
    <name evidence="2" type="ORF">CBM2613_A110155</name>
</gene>
<reference evidence="2" key="1">
    <citation type="submission" date="2018-01" db="EMBL/GenBank/DDBJ databases">
        <authorList>
            <person name="Clerissi C."/>
        </authorList>
    </citation>
    <scope>NUCLEOTIDE SEQUENCE</scope>
    <source>
        <strain evidence="2">Cupriavidus taiwanensis STM 8556</strain>
    </source>
</reference>
<sequence length="132" mass="14605">MSEIHDLPADLDVAAGLENRRGLWLRLVQHGNKWRLAVTVVEGSARRSAETTVPGDGFSLPQWFAVIDGASQWDEGAQGVLLAAMPKVLGAGIGVIERSLSDLNKGWDRAQRERAEMKARGEHRDHWPKDDE</sequence>